<gene>
    <name evidence="1" type="ORF">GCM10012275_49140</name>
</gene>
<organism evidence="1 2">
    <name type="scientific">Longimycelium tulufanense</name>
    <dbReference type="NCBI Taxonomy" id="907463"/>
    <lineage>
        <taxon>Bacteria</taxon>
        <taxon>Bacillati</taxon>
        <taxon>Actinomycetota</taxon>
        <taxon>Actinomycetes</taxon>
        <taxon>Pseudonocardiales</taxon>
        <taxon>Pseudonocardiaceae</taxon>
        <taxon>Longimycelium</taxon>
    </lineage>
</organism>
<dbReference type="EMBL" id="BMMK01000029">
    <property type="protein sequence ID" value="GGM72667.1"/>
    <property type="molecule type" value="Genomic_DNA"/>
</dbReference>
<proteinExistence type="predicted"/>
<sequence length="454" mass="50130">MFYSHVGTTVDDRIAERVRAADFTTWRQKVIAAGGCAHPIHLSGQWSVTDNATGQTLARRSGHILVPCGTRRAAVCRPCADRYAADAFHLVRAGLVGGKGVPETVTHTPRYFVTLTAPSFGPVHQARTSRNGKSIPCGCGGYHHPQDSRIGTPLDPESYDYGAAVLWQAHATQLWHRFVGRLRRTLARLLGIPESHFPRHARLSYAKVAEYQRRGMVHFHAVIRVDGPTGPTDPTPAGINTESLAQAIRQAADTTRVDTCRPDGVVLGLTWGRQLDLRPIRAEAAGDFEDGDGEISEARLAGYVAKYATKSSGATDHGDRRVHSQRHIDQLRISDHHRAMIQTAWDLGGLAMYARLNLRRWAHMLGFGGHFLTKSRAYSTTFTDIRRTQANYRTAEALAELGVTEDQVTVVNHWDFTGIGYRDDAERELASAIAERLQHHSKPRGDHDGQAMGH</sequence>
<dbReference type="AlphaFoldDB" id="A0A8J3CJP0"/>
<dbReference type="Proteomes" id="UP000637578">
    <property type="component" value="Unassembled WGS sequence"/>
</dbReference>
<accession>A0A8J3CJP0</accession>
<evidence type="ECO:0000313" key="1">
    <source>
        <dbReference type="EMBL" id="GGM72667.1"/>
    </source>
</evidence>
<dbReference type="RefSeq" id="WP_189060785.1">
    <property type="nucleotide sequence ID" value="NZ_BMMK01000029.1"/>
</dbReference>
<reference evidence="1" key="2">
    <citation type="submission" date="2020-09" db="EMBL/GenBank/DDBJ databases">
        <authorList>
            <person name="Sun Q."/>
            <person name="Zhou Y."/>
        </authorList>
    </citation>
    <scope>NUCLEOTIDE SEQUENCE</scope>
    <source>
        <strain evidence="1">CGMCC 4.5737</strain>
    </source>
</reference>
<dbReference type="Pfam" id="PF20199">
    <property type="entry name" value="RepSA"/>
    <property type="match status" value="1"/>
</dbReference>
<name>A0A8J3CJP0_9PSEU</name>
<comment type="caution">
    <text evidence="1">The sequence shown here is derived from an EMBL/GenBank/DDBJ whole genome shotgun (WGS) entry which is preliminary data.</text>
</comment>
<reference evidence="1" key="1">
    <citation type="journal article" date="2014" name="Int. J. Syst. Evol. Microbiol.">
        <title>Complete genome sequence of Corynebacterium casei LMG S-19264T (=DSM 44701T), isolated from a smear-ripened cheese.</title>
        <authorList>
            <consortium name="US DOE Joint Genome Institute (JGI-PGF)"/>
            <person name="Walter F."/>
            <person name="Albersmeier A."/>
            <person name="Kalinowski J."/>
            <person name="Ruckert C."/>
        </authorList>
    </citation>
    <scope>NUCLEOTIDE SEQUENCE</scope>
    <source>
        <strain evidence="1">CGMCC 4.5737</strain>
    </source>
</reference>
<protein>
    <submittedName>
        <fullName evidence="1">Plasmid replication initiator protein</fullName>
    </submittedName>
</protein>
<evidence type="ECO:0000313" key="2">
    <source>
        <dbReference type="Proteomes" id="UP000637578"/>
    </source>
</evidence>
<keyword evidence="2" id="KW-1185">Reference proteome</keyword>
<dbReference type="InterPro" id="IPR046828">
    <property type="entry name" value="RepSA"/>
</dbReference>